<dbReference type="EMBL" id="MAVT02000714">
    <property type="protein sequence ID" value="POS73905.1"/>
    <property type="molecule type" value="Genomic_DNA"/>
</dbReference>
<dbReference type="AlphaFoldDB" id="A0A2P5HUI6"/>
<name>A0A2P5HUI6_DIAHE</name>
<protein>
    <submittedName>
        <fullName evidence="1">Uncharacterized protein</fullName>
    </submittedName>
</protein>
<organism evidence="1 2">
    <name type="scientific">Diaporthe helianthi</name>
    <dbReference type="NCBI Taxonomy" id="158607"/>
    <lineage>
        <taxon>Eukaryota</taxon>
        <taxon>Fungi</taxon>
        <taxon>Dikarya</taxon>
        <taxon>Ascomycota</taxon>
        <taxon>Pezizomycotina</taxon>
        <taxon>Sordariomycetes</taxon>
        <taxon>Sordariomycetidae</taxon>
        <taxon>Diaporthales</taxon>
        <taxon>Diaporthaceae</taxon>
        <taxon>Diaporthe</taxon>
    </lineage>
</organism>
<dbReference type="STRING" id="158607.A0A2P5HUI6"/>
<dbReference type="OrthoDB" id="4924482at2759"/>
<proteinExistence type="predicted"/>
<keyword evidence="2" id="KW-1185">Reference proteome</keyword>
<evidence type="ECO:0000313" key="1">
    <source>
        <dbReference type="EMBL" id="POS73905.1"/>
    </source>
</evidence>
<gene>
    <name evidence="1" type="ORF">DHEL01_v207701</name>
</gene>
<dbReference type="InParanoid" id="A0A2P5HUI6"/>
<dbReference type="Proteomes" id="UP000094444">
    <property type="component" value="Unassembled WGS sequence"/>
</dbReference>
<accession>A0A2P5HUI6</accession>
<comment type="caution">
    <text evidence="1">The sequence shown here is derived from an EMBL/GenBank/DDBJ whole genome shotgun (WGS) entry which is preliminary data.</text>
</comment>
<reference evidence="1" key="1">
    <citation type="submission" date="2017-09" db="EMBL/GenBank/DDBJ databases">
        <title>Polyketide synthases of a Diaporthe helianthi virulent isolate.</title>
        <authorList>
            <person name="Baroncelli R."/>
        </authorList>
    </citation>
    <scope>NUCLEOTIDE SEQUENCE [LARGE SCALE GENOMIC DNA]</scope>
    <source>
        <strain evidence="1">7/96</strain>
    </source>
</reference>
<evidence type="ECO:0000313" key="2">
    <source>
        <dbReference type="Proteomes" id="UP000094444"/>
    </source>
</evidence>
<sequence length="188" mass="21429">MSSNKARIYFCVYFQQGPTGTNGNPRVFHCGLWVEDKNRLNSRGGGDYFHVQYQPAYSNRPNEPSGWVYDSSVSKSKRPNWKQSSQLIGRILLGKLAPGVTAAHVHAMCRTVALPNSRENCWDWTGRAIGAIQEQQYLAGGRWDGRQGLYAQAYRQACTWWEGDRQRIPGKPHFWDIYGTESKHCVVM</sequence>